<keyword evidence="1" id="KW-0732">Signal</keyword>
<dbReference type="Proteomes" id="UP000852880">
    <property type="component" value="Unassembled WGS sequence"/>
</dbReference>
<name>A0A3F3IDU9_SALER</name>
<accession>A0A3F3IDU9</accession>
<comment type="caution">
    <text evidence="2">The sequence shown here is derived from an EMBL/GenBank/DDBJ whole genome shotgun (WGS) entry which is preliminary data.</text>
</comment>
<feature type="signal peptide" evidence="1">
    <location>
        <begin position="1"/>
        <end position="18"/>
    </location>
</feature>
<protein>
    <recommendedName>
        <fullName evidence="3">Secreted protein</fullName>
    </recommendedName>
</protein>
<evidence type="ECO:0000256" key="1">
    <source>
        <dbReference type="SAM" id="SignalP"/>
    </source>
</evidence>
<gene>
    <name evidence="2" type="ORF">BH006_23960</name>
</gene>
<reference evidence="2" key="1">
    <citation type="submission" date="2016-09" db="EMBL/GenBank/DDBJ databases">
        <title>Whole Genome Sequencing of Salmonella enterica subsp. enterica serovar Nottingham.</title>
        <authorList>
            <person name="Zheng J."/>
            <person name="Wang H."/>
        </authorList>
    </citation>
    <scope>NUCLEOTIDE SEQUENCE [LARGE SCALE GENOMIC DNA]</scope>
    <source>
        <strain evidence="2">CFSAN055411</strain>
    </source>
</reference>
<dbReference type="RefSeq" id="WP_019076895.1">
    <property type="nucleotide sequence ID" value="NZ_MJEL01000021.1"/>
</dbReference>
<evidence type="ECO:0000313" key="2">
    <source>
        <dbReference type="EMBL" id="OEH96889.1"/>
    </source>
</evidence>
<dbReference type="AlphaFoldDB" id="A0A3F3IDU9"/>
<proteinExistence type="predicted"/>
<sequence>MKKLVFILGLVTATASHAGPFADVAKAKFESEMMQAIQLTDMSDTEKSKAISRLPAAQKTLREVVRDGLNDKKSCLKIKKDFVNEQKKIMSTEKIDDRDFAATSLTAMGDYIATVCLDMK</sequence>
<evidence type="ECO:0008006" key="3">
    <source>
        <dbReference type="Google" id="ProtNLM"/>
    </source>
</evidence>
<feature type="chain" id="PRO_5030076430" description="Secreted protein" evidence="1">
    <location>
        <begin position="19"/>
        <end position="120"/>
    </location>
</feature>
<organism evidence="2">
    <name type="scientific">Salmonella enterica</name>
    <name type="common">Salmonella choleraesuis</name>
    <dbReference type="NCBI Taxonomy" id="28901"/>
    <lineage>
        <taxon>Bacteria</taxon>
        <taxon>Pseudomonadati</taxon>
        <taxon>Pseudomonadota</taxon>
        <taxon>Gammaproteobacteria</taxon>
        <taxon>Enterobacterales</taxon>
        <taxon>Enterobacteriaceae</taxon>
        <taxon>Salmonella</taxon>
    </lineage>
</organism>
<dbReference type="EMBL" id="MJEL01000021">
    <property type="protein sequence ID" value="OEH96889.1"/>
    <property type="molecule type" value="Genomic_DNA"/>
</dbReference>